<dbReference type="InterPro" id="IPR043595">
    <property type="entry name" value="FaeB/C/D"/>
</dbReference>
<reference evidence="9 10" key="1">
    <citation type="submission" date="2015-08" db="EMBL/GenBank/DDBJ databases">
        <authorList>
            <person name="Babu N.S."/>
            <person name="Beckwith C.J."/>
            <person name="Beseler K.G."/>
            <person name="Brison A."/>
            <person name="Carone J.V."/>
            <person name="Caskin T.P."/>
            <person name="Diamond M."/>
            <person name="Durham M.E."/>
            <person name="Foxe J.M."/>
            <person name="Go M."/>
            <person name="Henderson B.A."/>
            <person name="Jones I.B."/>
            <person name="McGettigan J.A."/>
            <person name="Micheletti S.J."/>
            <person name="Nasrallah M.E."/>
            <person name="Ortiz D."/>
            <person name="Piller C.R."/>
            <person name="Privatt S.R."/>
            <person name="Schneider S.L."/>
            <person name="Sharp S."/>
            <person name="Smith T.C."/>
            <person name="Stanton J.D."/>
            <person name="Ullery H.E."/>
            <person name="Wilson R.J."/>
            <person name="Serrano M.G."/>
            <person name="Buck G."/>
            <person name="Lee V."/>
            <person name="Wang Y."/>
            <person name="Carvalho R."/>
            <person name="Voegtly L."/>
            <person name="Shi R."/>
            <person name="Duckworth R."/>
            <person name="Johnson A."/>
            <person name="Loviza R."/>
            <person name="Walstead R."/>
            <person name="Shah Z."/>
            <person name="Kiflezghi M."/>
            <person name="Wade K."/>
            <person name="Ball S.L."/>
            <person name="Bradley K.W."/>
            <person name="Asai D.J."/>
            <person name="Bowman C.A."/>
            <person name="Russell D.A."/>
            <person name="Pope W.H."/>
            <person name="Jacobs-Sera D."/>
            <person name="Hendrix R.W."/>
            <person name="Hatfull G.F."/>
        </authorList>
    </citation>
    <scope>NUCLEOTIDE SEQUENCE [LARGE SCALE GENOMIC DNA]</scope>
    <source>
        <strain evidence="9 10">DSM 27648</strain>
    </source>
</reference>
<dbReference type="AlphaFoldDB" id="A0A0K1Q1H2"/>
<dbReference type="STRING" id="1391654.AKJ09_05908"/>
<dbReference type="GO" id="GO:0045493">
    <property type="term" value="P:xylan catabolic process"/>
    <property type="evidence" value="ECO:0007669"/>
    <property type="project" value="UniProtKB-KW"/>
</dbReference>
<evidence type="ECO:0000256" key="8">
    <source>
        <dbReference type="SAM" id="SignalP"/>
    </source>
</evidence>
<keyword evidence="5" id="KW-0378">Hydrolase</keyword>
<comment type="subcellular location">
    <subcellularLocation>
        <location evidence="1">Secreted</location>
    </subcellularLocation>
</comment>
<evidence type="ECO:0000256" key="5">
    <source>
        <dbReference type="ARBA" id="ARBA00022801"/>
    </source>
</evidence>
<dbReference type="InterPro" id="IPR029058">
    <property type="entry name" value="AB_hydrolase_fold"/>
</dbReference>
<proteinExistence type="predicted"/>
<organism evidence="9 10">
    <name type="scientific">Labilithrix luteola</name>
    <dbReference type="NCBI Taxonomy" id="1391654"/>
    <lineage>
        <taxon>Bacteria</taxon>
        <taxon>Pseudomonadati</taxon>
        <taxon>Myxococcota</taxon>
        <taxon>Polyangia</taxon>
        <taxon>Polyangiales</taxon>
        <taxon>Labilitrichaceae</taxon>
        <taxon>Labilithrix</taxon>
    </lineage>
</organism>
<evidence type="ECO:0000313" key="10">
    <source>
        <dbReference type="Proteomes" id="UP000064967"/>
    </source>
</evidence>
<evidence type="ECO:0000256" key="6">
    <source>
        <dbReference type="ARBA" id="ARBA00023277"/>
    </source>
</evidence>
<dbReference type="PANTHER" id="PTHR38050:SF2">
    <property type="entry name" value="FERULOYL ESTERASE C-RELATED"/>
    <property type="match status" value="1"/>
</dbReference>
<name>A0A0K1Q1H2_9BACT</name>
<dbReference type="InterPro" id="IPR010126">
    <property type="entry name" value="Esterase_phb"/>
</dbReference>
<accession>A0A0K1Q1H2</accession>
<evidence type="ECO:0000256" key="2">
    <source>
        <dbReference type="ARBA" id="ARBA00022525"/>
    </source>
</evidence>
<dbReference type="SUPFAM" id="SSF53474">
    <property type="entry name" value="alpha/beta-Hydrolases"/>
    <property type="match status" value="1"/>
</dbReference>
<dbReference type="PANTHER" id="PTHR38050">
    <property type="match status" value="1"/>
</dbReference>
<dbReference type="Proteomes" id="UP000064967">
    <property type="component" value="Chromosome"/>
</dbReference>
<evidence type="ECO:0000256" key="7">
    <source>
        <dbReference type="ARBA" id="ARBA00023326"/>
    </source>
</evidence>
<dbReference type="Gene3D" id="3.40.50.1820">
    <property type="entry name" value="alpha/beta hydrolase"/>
    <property type="match status" value="1"/>
</dbReference>
<sequence length="285" mass="29877">MMRTTVFTSVFARVLVSALLLGACGSDDSTGTVVTGPTCGDSTVKKGYVGSQTLAAQGRTYELYVPDAAPSEATYPLILVFHGDGGTGAGIRQAFNLEAVTGGKAVIVYPDGEGRSWSIDTAESMAKDIAFVDALVDDLATTRCIDKSRVYATGFSKGAYFVNQLACRSKTSFKAIATHAGGGPFGIDGTDQYDDHGHLVCANKSIAALQVQGLSDNEVPPSEGEKPREHWRVSNGCNSSTSAYAPSPCVAYGGCTLPEVYCAIPDLGHGLWSEAAQVTWGFFSK</sequence>
<dbReference type="KEGG" id="llu:AKJ09_05908"/>
<evidence type="ECO:0000313" key="9">
    <source>
        <dbReference type="EMBL" id="AKU99244.1"/>
    </source>
</evidence>
<dbReference type="GO" id="GO:0030600">
    <property type="term" value="F:feruloyl esterase activity"/>
    <property type="evidence" value="ECO:0007669"/>
    <property type="project" value="InterPro"/>
</dbReference>
<evidence type="ECO:0000256" key="3">
    <source>
        <dbReference type="ARBA" id="ARBA00022651"/>
    </source>
</evidence>
<keyword evidence="3" id="KW-0858">Xylan degradation</keyword>
<protein>
    <submittedName>
        <fullName evidence="9">LpqC (LpqC)</fullName>
    </submittedName>
</protein>
<dbReference type="PROSITE" id="PS51257">
    <property type="entry name" value="PROKAR_LIPOPROTEIN"/>
    <property type="match status" value="1"/>
</dbReference>
<evidence type="ECO:0000256" key="4">
    <source>
        <dbReference type="ARBA" id="ARBA00022729"/>
    </source>
</evidence>
<keyword evidence="2" id="KW-0964">Secreted</keyword>
<keyword evidence="6" id="KW-0119">Carbohydrate metabolism</keyword>
<dbReference type="GO" id="GO:0005576">
    <property type="term" value="C:extracellular region"/>
    <property type="evidence" value="ECO:0007669"/>
    <property type="project" value="UniProtKB-SubCell"/>
</dbReference>
<keyword evidence="10" id="KW-1185">Reference proteome</keyword>
<feature type="chain" id="PRO_5005466718" evidence="8">
    <location>
        <begin position="24"/>
        <end position="285"/>
    </location>
</feature>
<keyword evidence="4 8" id="KW-0732">Signal</keyword>
<keyword evidence="7" id="KW-0624">Polysaccharide degradation</keyword>
<feature type="signal peptide" evidence="8">
    <location>
        <begin position="1"/>
        <end position="23"/>
    </location>
</feature>
<dbReference type="EMBL" id="CP012333">
    <property type="protein sequence ID" value="AKU99244.1"/>
    <property type="molecule type" value="Genomic_DNA"/>
</dbReference>
<evidence type="ECO:0000256" key="1">
    <source>
        <dbReference type="ARBA" id="ARBA00004613"/>
    </source>
</evidence>
<gene>
    <name evidence="9" type="ORF">AKJ09_05908</name>
</gene>
<dbReference type="Pfam" id="PF10503">
    <property type="entry name" value="Esterase_PHB"/>
    <property type="match status" value="1"/>
</dbReference>